<dbReference type="PANTHER" id="PTHR19446">
    <property type="entry name" value="REVERSE TRANSCRIPTASES"/>
    <property type="match status" value="1"/>
</dbReference>
<evidence type="ECO:0000313" key="3">
    <source>
        <dbReference type="EMBL" id="TWW81692.1"/>
    </source>
</evidence>
<dbReference type="Pfam" id="PF00078">
    <property type="entry name" value="RVT_1"/>
    <property type="match status" value="1"/>
</dbReference>
<name>A0A5C6PPB0_9TELE</name>
<accession>A0A5C6PPB0</accession>
<feature type="domain" description="Reverse transcriptase" evidence="2">
    <location>
        <begin position="424"/>
        <end position="545"/>
    </location>
</feature>
<feature type="region of interest" description="Disordered" evidence="1">
    <location>
        <begin position="768"/>
        <end position="798"/>
    </location>
</feature>
<protein>
    <submittedName>
        <fullName evidence="3">Transposon TX1 uncharacterized 149 kDa protein ORF 2</fullName>
    </submittedName>
</protein>
<sequence>MPVMAAAPGASELEKLTRGHGVKLYPPDGVSVEDTDKADQLVAARVAINGERTPVFPLSNPAKTVVVSNVPPFFKNDMLRELSRHGCIVSPQELKLALRFRLWGGGPSDPVVPEGRGGSPASRSARQRMPCAHDGDSEAAQTTRGDAGTTAEVEEPAGPQGGPPGDHLDLQNERLTGEMVEQTVPRTTETVRDMEDVGVEERSLSVSTKRKSKDIKVNNDKWWDHGKVQIRLLCQQHTLNVTRYITRSIGALETEIMELEQFRESRGDRGCLETLKTKKMALANLLDTKVQGALVRSRIQDIAEMDTPSTFFFGLDRKRGQSRVIHSLLSEEGLDLTETEQIRRKAVPEEANGQLEHPLSVPELYAALQNMQSLKAPGIDGLGVDFYKAFWSIVGQDLLDVFNESLRSGSLPLSCRRVVIALLPKKGNLQDIRNWCPVSLLCSDYKILSKALAIRLREAMEHVIHRDQTYCVPSRSMVDNIHLIWDVLEVSASLGTQVGLLSLDQEKAFDRVEHSFLWRTMERFGFSAGLIAMIKVLYRGLTWKRNGLRYLGVYLGCQEMKAKNWDDIVEKVDSKLHKWNWIKPHMSFRGRVLVLNNLVASLLWHRLACLDPPSGLLAQVQSKMVDFFWDRLHWVPQLDICSSATPGVKEALIRRRMVTLEQLVAAAGPELTNAQAVSSALGVRLIQRSLGLWKQRLSTKEKGLLLLHGRGEAETDPTDDFPELHLHLDLLDLGGPLLDGCGSGSLHSMDRRILYGNIMKALNKDKLKNRGGSMEGQAGGTESSVEDSLQAPHQEEDW</sequence>
<dbReference type="Proteomes" id="UP000324091">
    <property type="component" value="Chromosome 1"/>
</dbReference>
<dbReference type="InterPro" id="IPR000477">
    <property type="entry name" value="RT_dom"/>
</dbReference>
<reference evidence="3 4" key="1">
    <citation type="submission" date="2019-04" db="EMBL/GenBank/DDBJ databases">
        <title>Chromosome genome assembly for Takifugu flavidus.</title>
        <authorList>
            <person name="Xiao S."/>
        </authorList>
    </citation>
    <scope>NUCLEOTIDE SEQUENCE [LARGE SCALE GENOMIC DNA]</scope>
    <source>
        <strain evidence="3">HTHZ2018</strain>
        <tissue evidence="3">Muscle</tissue>
    </source>
</reference>
<evidence type="ECO:0000256" key="1">
    <source>
        <dbReference type="SAM" id="MobiDB-lite"/>
    </source>
</evidence>
<comment type="caution">
    <text evidence="3">The sequence shown here is derived from an EMBL/GenBank/DDBJ whole genome shotgun (WGS) entry which is preliminary data.</text>
</comment>
<dbReference type="AlphaFoldDB" id="A0A5C6PPB0"/>
<gene>
    <name evidence="3" type="ORF">D4764_01G0015070</name>
</gene>
<feature type="region of interest" description="Disordered" evidence="1">
    <location>
        <begin position="106"/>
        <end position="170"/>
    </location>
</feature>
<dbReference type="EMBL" id="RHFK02000001">
    <property type="protein sequence ID" value="TWW81692.1"/>
    <property type="molecule type" value="Genomic_DNA"/>
</dbReference>
<evidence type="ECO:0000313" key="4">
    <source>
        <dbReference type="Proteomes" id="UP000324091"/>
    </source>
</evidence>
<organism evidence="3 4">
    <name type="scientific">Takifugu flavidus</name>
    <name type="common">sansaifugu</name>
    <dbReference type="NCBI Taxonomy" id="433684"/>
    <lineage>
        <taxon>Eukaryota</taxon>
        <taxon>Metazoa</taxon>
        <taxon>Chordata</taxon>
        <taxon>Craniata</taxon>
        <taxon>Vertebrata</taxon>
        <taxon>Euteleostomi</taxon>
        <taxon>Actinopterygii</taxon>
        <taxon>Neopterygii</taxon>
        <taxon>Teleostei</taxon>
        <taxon>Neoteleostei</taxon>
        <taxon>Acanthomorphata</taxon>
        <taxon>Eupercaria</taxon>
        <taxon>Tetraodontiformes</taxon>
        <taxon>Tetradontoidea</taxon>
        <taxon>Tetraodontidae</taxon>
        <taxon>Takifugu</taxon>
    </lineage>
</organism>
<evidence type="ECO:0000259" key="2">
    <source>
        <dbReference type="Pfam" id="PF00078"/>
    </source>
</evidence>
<keyword evidence="4" id="KW-1185">Reference proteome</keyword>
<dbReference type="CDD" id="cd01650">
    <property type="entry name" value="RT_nLTR_like"/>
    <property type="match status" value="1"/>
</dbReference>
<proteinExistence type="predicted"/>